<keyword evidence="1" id="KW-0472">Membrane</keyword>
<feature type="transmembrane region" description="Helical" evidence="1">
    <location>
        <begin position="6"/>
        <end position="25"/>
    </location>
</feature>
<keyword evidence="1" id="KW-0812">Transmembrane</keyword>
<sequence>MAIPFLGELFALVSAFCYGFSAVAINRNAEAGNSSNGAYLSVLLTALLAGICWLVMGRPLPDPGLTVWLGVGYFVLAGVLANISGRVLMFRAVELVGAIEIGILRRLIPVFAALLAILLLGERITLPVAAGILLVFSGIAVVALGGRMSGARPPDRPDLRRRAPEDLRHGRILGTVSSASYGGAYVSRKFALAGLPDPLLGTFIGAVTGLLCGAAIAPFSRRGRADYLSLFRRPALWQLIAAAAVSLGQIFQFFALSLTTVTAVAIIGSVEMFIAAWLSALLLKSERKPGPQFLVASILALLGTLVITLG</sequence>
<evidence type="ECO:0000256" key="1">
    <source>
        <dbReference type="SAM" id="Phobius"/>
    </source>
</evidence>
<evidence type="ECO:0000313" key="4">
    <source>
        <dbReference type="Proteomes" id="UP001191082"/>
    </source>
</evidence>
<keyword evidence="1" id="KW-1133">Transmembrane helix</keyword>
<dbReference type="EMBL" id="VCPC01000005">
    <property type="protein sequence ID" value="TMV09373.1"/>
    <property type="molecule type" value="Genomic_DNA"/>
</dbReference>
<organism evidence="3 4">
    <name type="scientific">Arenibacterium halophilum</name>
    <dbReference type="NCBI Taxonomy" id="2583821"/>
    <lineage>
        <taxon>Bacteria</taxon>
        <taxon>Pseudomonadati</taxon>
        <taxon>Pseudomonadota</taxon>
        <taxon>Alphaproteobacteria</taxon>
        <taxon>Rhodobacterales</taxon>
        <taxon>Paracoccaceae</taxon>
        <taxon>Arenibacterium</taxon>
    </lineage>
</organism>
<dbReference type="InterPro" id="IPR000620">
    <property type="entry name" value="EamA_dom"/>
</dbReference>
<dbReference type="RefSeq" id="WP_138865644.1">
    <property type="nucleotide sequence ID" value="NZ_VCPC01000005.1"/>
</dbReference>
<feature type="transmembrane region" description="Helical" evidence="1">
    <location>
        <begin position="37"/>
        <end position="56"/>
    </location>
</feature>
<evidence type="ECO:0000259" key="2">
    <source>
        <dbReference type="Pfam" id="PF00892"/>
    </source>
</evidence>
<dbReference type="SUPFAM" id="SSF103481">
    <property type="entry name" value="Multidrug resistance efflux transporter EmrE"/>
    <property type="match status" value="2"/>
</dbReference>
<feature type="transmembrane region" description="Helical" evidence="1">
    <location>
        <begin position="126"/>
        <end position="148"/>
    </location>
</feature>
<proteinExistence type="predicted"/>
<feature type="transmembrane region" description="Helical" evidence="1">
    <location>
        <begin position="235"/>
        <end position="255"/>
    </location>
</feature>
<feature type="transmembrane region" description="Helical" evidence="1">
    <location>
        <begin position="169"/>
        <end position="187"/>
    </location>
</feature>
<feature type="transmembrane region" description="Helical" evidence="1">
    <location>
        <begin position="290"/>
        <end position="309"/>
    </location>
</feature>
<dbReference type="Pfam" id="PF00892">
    <property type="entry name" value="EamA"/>
    <property type="match status" value="2"/>
</dbReference>
<dbReference type="Proteomes" id="UP001191082">
    <property type="component" value="Unassembled WGS sequence"/>
</dbReference>
<feature type="domain" description="EamA" evidence="2">
    <location>
        <begin position="6"/>
        <end position="143"/>
    </location>
</feature>
<protein>
    <submittedName>
        <fullName evidence="3">DMT family transporter</fullName>
    </submittedName>
</protein>
<feature type="transmembrane region" description="Helical" evidence="1">
    <location>
        <begin position="101"/>
        <end position="120"/>
    </location>
</feature>
<name>A0ABY2X264_9RHOB</name>
<dbReference type="PANTHER" id="PTHR22911">
    <property type="entry name" value="ACYL-MALONYL CONDENSING ENZYME-RELATED"/>
    <property type="match status" value="1"/>
</dbReference>
<feature type="transmembrane region" description="Helical" evidence="1">
    <location>
        <begin position="199"/>
        <end position="219"/>
    </location>
</feature>
<accession>A0ABY2X264</accession>
<keyword evidence="4" id="KW-1185">Reference proteome</keyword>
<feature type="domain" description="EamA" evidence="2">
    <location>
        <begin position="171"/>
        <end position="308"/>
    </location>
</feature>
<feature type="transmembrane region" description="Helical" evidence="1">
    <location>
        <begin position="68"/>
        <end position="89"/>
    </location>
</feature>
<comment type="caution">
    <text evidence="3">The sequence shown here is derived from an EMBL/GenBank/DDBJ whole genome shotgun (WGS) entry which is preliminary data.</text>
</comment>
<evidence type="ECO:0000313" key="3">
    <source>
        <dbReference type="EMBL" id="TMV09373.1"/>
    </source>
</evidence>
<gene>
    <name evidence="3" type="ORF">FGK64_20025</name>
</gene>
<dbReference type="InterPro" id="IPR037185">
    <property type="entry name" value="EmrE-like"/>
</dbReference>
<feature type="transmembrane region" description="Helical" evidence="1">
    <location>
        <begin position="261"/>
        <end position="283"/>
    </location>
</feature>
<reference evidence="3 4" key="1">
    <citation type="submission" date="2019-05" db="EMBL/GenBank/DDBJ databases">
        <title>Marivita sp. nov. isolated from sea sediment.</title>
        <authorList>
            <person name="Kim W."/>
        </authorList>
    </citation>
    <scope>NUCLEOTIDE SEQUENCE [LARGE SCALE GENOMIC DNA]</scope>
    <source>
        <strain evidence="3 4">CAU 1492</strain>
    </source>
</reference>